<evidence type="ECO:0000256" key="3">
    <source>
        <dbReference type="ARBA" id="ARBA00023163"/>
    </source>
</evidence>
<dbReference type="eggNOG" id="COG1609">
    <property type="taxonomic scope" value="Bacteria"/>
</dbReference>
<protein>
    <submittedName>
        <fullName evidence="5">Transcriptional regulator</fullName>
    </submittedName>
</protein>
<feature type="domain" description="HTH lacI-type" evidence="4">
    <location>
        <begin position="2"/>
        <end position="56"/>
    </location>
</feature>
<dbReference type="GO" id="GO:0000976">
    <property type="term" value="F:transcription cis-regulatory region binding"/>
    <property type="evidence" value="ECO:0007669"/>
    <property type="project" value="TreeGrafter"/>
</dbReference>
<dbReference type="PROSITE" id="PS00356">
    <property type="entry name" value="HTH_LACI_1"/>
    <property type="match status" value="1"/>
</dbReference>
<dbReference type="Proteomes" id="UP000051236">
    <property type="component" value="Unassembled WGS sequence"/>
</dbReference>
<dbReference type="RefSeq" id="WP_035454587.1">
    <property type="nucleotide sequence ID" value="NZ_AZGA01000015.1"/>
</dbReference>
<keyword evidence="2" id="KW-0238">DNA-binding</keyword>
<evidence type="ECO:0000259" key="4">
    <source>
        <dbReference type="PROSITE" id="PS50932"/>
    </source>
</evidence>
<dbReference type="AlphaFoldDB" id="X0PSV1"/>
<gene>
    <name evidence="5" type="ORF">FC83_GL001005</name>
</gene>
<dbReference type="Gene3D" id="1.10.260.40">
    <property type="entry name" value="lambda repressor-like DNA-binding domains"/>
    <property type="match status" value="1"/>
</dbReference>
<dbReference type="Pfam" id="PF13377">
    <property type="entry name" value="Peripla_BP_3"/>
    <property type="match status" value="1"/>
</dbReference>
<dbReference type="GO" id="GO:0003700">
    <property type="term" value="F:DNA-binding transcription factor activity"/>
    <property type="evidence" value="ECO:0007669"/>
    <property type="project" value="TreeGrafter"/>
</dbReference>
<dbReference type="SUPFAM" id="SSF53822">
    <property type="entry name" value="Periplasmic binding protein-like I"/>
    <property type="match status" value="1"/>
</dbReference>
<sequence length="317" mass="36502">MATLEDIAKVAHVSKMTVSRAINHPELVRDELKTSIFSAMHELNYRPNVAAKALVNNKTQVIKFFVLEDIDITEPYYMKLLVGIAEYLAKYQYSLQLMTDQHLDIGASDGYIITGMRDEDYDWIKRLELPVVLFGENRWRLDFVDTNNEMGTQMATRYALEQGYDRVVFIGIDVKEPFEYSRENGYIQVMQENQRMPEIHRFANHSHLAMDFIEATWSRITPNTCFICASDRLAFGIQKGILQMSPEIATDYGVIGFDGVFLDQVATPQLTTVEQPMYELGEACAELLLRKIKDNYYPLEERLLQPKLKIGGSTRKK</sequence>
<name>X0PSV1_9LACO</name>
<dbReference type="SUPFAM" id="SSF47413">
    <property type="entry name" value="lambda repressor-like DNA-binding domains"/>
    <property type="match status" value="1"/>
</dbReference>
<keyword evidence="3" id="KW-0804">Transcription</keyword>
<evidence type="ECO:0000256" key="2">
    <source>
        <dbReference type="ARBA" id="ARBA00023125"/>
    </source>
</evidence>
<evidence type="ECO:0000256" key="1">
    <source>
        <dbReference type="ARBA" id="ARBA00023015"/>
    </source>
</evidence>
<dbReference type="PANTHER" id="PTHR30146">
    <property type="entry name" value="LACI-RELATED TRANSCRIPTIONAL REPRESSOR"/>
    <property type="match status" value="1"/>
</dbReference>
<dbReference type="EMBL" id="AZGA01000015">
    <property type="protein sequence ID" value="KRM35481.1"/>
    <property type="molecule type" value="Genomic_DNA"/>
</dbReference>
<accession>X0PSV1</accession>
<dbReference type="Gene3D" id="3.40.50.2300">
    <property type="match status" value="2"/>
</dbReference>
<dbReference type="SMART" id="SM00354">
    <property type="entry name" value="HTH_LACI"/>
    <property type="match status" value="1"/>
</dbReference>
<evidence type="ECO:0000313" key="5">
    <source>
        <dbReference type="EMBL" id="KRM35481.1"/>
    </source>
</evidence>
<organism evidence="5 6">
    <name type="scientific">Agrilactobacillus composti DSM 18527 = JCM 14202</name>
    <dbReference type="NCBI Taxonomy" id="1423734"/>
    <lineage>
        <taxon>Bacteria</taxon>
        <taxon>Bacillati</taxon>
        <taxon>Bacillota</taxon>
        <taxon>Bacilli</taxon>
        <taxon>Lactobacillales</taxon>
        <taxon>Lactobacillaceae</taxon>
        <taxon>Agrilactobacillus</taxon>
    </lineage>
</organism>
<dbReference type="PATRIC" id="fig|1423734.3.peg.1019"/>
<dbReference type="CDD" id="cd06267">
    <property type="entry name" value="PBP1_LacI_sugar_binding-like"/>
    <property type="match status" value="1"/>
</dbReference>
<dbReference type="InterPro" id="IPR046335">
    <property type="entry name" value="LacI/GalR-like_sensor"/>
</dbReference>
<keyword evidence="6" id="KW-1185">Reference proteome</keyword>
<reference evidence="5 6" key="1">
    <citation type="journal article" date="2015" name="Genome Announc.">
        <title>Expanding the biotechnology potential of lactobacilli through comparative genomics of 213 strains and associated genera.</title>
        <authorList>
            <person name="Sun Z."/>
            <person name="Harris H.M."/>
            <person name="McCann A."/>
            <person name="Guo C."/>
            <person name="Argimon S."/>
            <person name="Zhang W."/>
            <person name="Yang X."/>
            <person name="Jeffery I.B."/>
            <person name="Cooney J.C."/>
            <person name="Kagawa T.F."/>
            <person name="Liu W."/>
            <person name="Song Y."/>
            <person name="Salvetti E."/>
            <person name="Wrobel A."/>
            <person name="Rasinkangas P."/>
            <person name="Parkhill J."/>
            <person name="Rea M.C."/>
            <person name="O'Sullivan O."/>
            <person name="Ritari J."/>
            <person name="Douillard F.P."/>
            <person name="Paul Ross R."/>
            <person name="Yang R."/>
            <person name="Briner A.E."/>
            <person name="Felis G.E."/>
            <person name="de Vos W.M."/>
            <person name="Barrangou R."/>
            <person name="Klaenhammer T.R."/>
            <person name="Caufield P.W."/>
            <person name="Cui Y."/>
            <person name="Zhang H."/>
            <person name="O'Toole P.W."/>
        </authorList>
    </citation>
    <scope>NUCLEOTIDE SEQUENCE [LARGE SCALE GENOMIC DNA]</scope>
    <source>
        <strain evidence="5 6">DSM 18527</strain>
    </source>
</reference>
<proteinExistence type="predicted"/>
<evidence type="ECO:0000313" key="6">
    <source>
        <dbReference type="Proteomes" id="UP000051236"/>
    </source>
</evidence>
<dbReference type="OrthoDB" id="9796186at2"/>
<comment type="caution">
    <text evidence="5">The sequence shown here is derived from an EMBL/GenBank/DDBJ whole genome shotgun (WGS) entry which is preliminary data.</text>
</comment>
<dbReference type="PROSITE" id="PS50932">
    <property type="entry name" value="HTH_LACI_2"/>
    <property type="match status" value="1"/>
</dbReference>
<dbReference type="Pfam" id="PF00356">
    <property type="entry name" value="LacI"/>
    <property type="match status" value="1"/>
</dbReference>
<dbReference type="InterPro" id="IPR028082">
    <property type="entry name" value="Peripla_BP_I"/>
</dbReference>
<dbReference type="InterPro" id="IPR010982">
    <property type="entry name" value="Lambda_DNA-bd_dom_sf"/>
</dbReference>
<dbReference type="InterPro" id="IPR000843">
    <property type="entry name" value="HTH_LacI"/>
</dbReference>
<dbReference type="STRING" id="1423734.FC83_GL001005"/>
<keyword evidence="1" id="KW-0805">Transcription regulation</keyword>
<dbReference type="CDD" id="cd01392">
    <property type="entry name" value="HTH_LacI"/>
    <property type="match status" value="1"/>
</dbReference>
<dbReference type="PANTHER" id="PTHR30146:SF154">
    <property type="entry name" value="TRANSCRIPTION REGULATOR, MEMBER OF GALR FAMILY"/>
    <property type="match status" value="1"/>
</dbReference>